<organism evidence="2 3">
    <name type="scientific">Streptomyces sodiiphilus</name>
    <dbReference type="NCBI Taxonomy" id="226217"/>
    <lineage>
        <taxon>Bacteria</taxon>
        <taxon>Bacillati</taxon>
        <taxon>Actinomycetota</taxon>
        <taxon>Actinomycetes</taxon>
        <taxon>Kitasatosporales</taxon>
        <taxon>Streptomycetaceae</taxon>
        <taxon>Streptomyces</taxon>
    </lineage>
</organism>
<feature type="region of interest" description="Disordered" evidence="1">
    <location>
        <begin position="95"/>
        <end position="115"/>
    </location>
</feature>
<protein>
    <submittedName>
        <fullName evidence="2">Uncharacterized protein</fullName>
    </submittedName>
</protein>
<dbReference type="EMBL" id="BAAAMJ010000029">
    <property type="protein sequence ID" value="GAA1917385.1"/>
    <property type="molecule type" value="Genomic_DNA"/>
</dbReference>
<feature type="region of interest" description="Disordered" evidence="1">
    <location>
        <begin position="42"/>
        <end position="82"/>
    </location>
</feature>
<feature type="region of interest" description="Disordered" evidence="1">
    <location>
        <begin position="1"/>
        <end position="23"/>
    </location>
</feature>
<feature type="compositionally biased region" description="Polar residues" evidence="1">
    <location>
        <begin position="72"/>
        <end position="82"/>
    </location>
</feature>
<evidence type="ECO:0000313" key="3">
    <source>
        <dbReference type="Proteomes" id="UP001501303"/>
    </source>
</evidence>
<evidence type="ECO:0000313" key="2">
    <source>
        <dbReference type="EMBL" id="GAA1917385.1"/>
    </source>
</evidence>
<feature type="compositionally biased region" description="Basic and acidic residues" evidence="1">
    <location>
        <begin position="42"/>
        <end position="52"/>
    </location>
</feature>
<gene>
    <name evidence="2" type="ORF">GCM10009716_28080</name>
</gene>
<keyword evidence="3" id="KW-1185">Reference proteome</keyword>
<proteinExistence type="predicted"/>
<comment type="caution">
    <text evidence="2">The sequence shown here is derived from an EMBL/GenBank/DDBJ whole genome shotgun (WGS) entry which is preliminary data.</text>
</comment>
<name>A0ABN2PCW3_9ACTN</name>
<feature type="compositionally biased region" description="Polar residues" evidence="1">
    <location>
        <begin position="105"/>
        <end position="115"/>
    </location>
</feature>
<sequence length="115" mass="12055">MTGIRPAGTSRETIRTSVPCRASRSRALASWSGSACSRIRVSHREPLRERAPRRPSQYSSASPVNAAREATAKTSSEDTTGLSWCSATTAAELTTAPVGTMGISAPSTTSRNSDG</sequence>
<accession>A0ABN2PCW3</accession>
<dbReference type="Proteomes" id="UP001501303">
    <property type="component" value="Unassembled WGS sequence"/>
</dbReference>
<reference evidence="2 3" key="1">
    <citation type="journal article" date="2019" name="Int. J. Syst. Evol. Microbiol.">
        <title>The Global Catalogue of Microorganisms (GCM) 10K type strain sequencing project: providing services to taxonomists for standard genome sequencing and annotation.</title>
        <authorList>
            <consortium name="The Broad Institute Genomics Platform"/>
            <consortium name="The Broad Institute Genome Sequencing Center for Infectious Disease"/>
            <person name="Wu L."/>
            <person name="Ma J."/>
        </authorList>
    </citation>
    <scope>NUCLEOTIDE SEQUENCE [LARGE SCALE GENOMIC DNA]</scope>
    <source>
        <strain evidence="2 3">JCM 13581</strain>
    </source>
</reference>
<evidence type="ECO:0000256" key="1">
    <source>
        <dbReference type="SAM" id="MobiDB-lite"/>
    </source>
</evidence>